<feature type="transmembrane region" description="Helical" evidence="1">
    <location>
        <begin position="21"/>
        <end position="43"/>
    </location>
</feature>
<keyword evidence="1" id="KW-0472">Membrane</keyword>
<feature type="non-terminal residue" evidence="2">
    <location>
        <position position="204"/>
    </location>
</feature>
<dbReference type="Gene3D" id="3.10.129.110">
    <property type="entry name" value="Polyketide synthase dehydratase"/>
    <property type="match status" value="1"/>
</dbReference>
<dbReference type="EMBL" id="KV935200">
    <property type="protein sequence ID" value="PIO30636.1"/>
    <property type="molecule type" value="Genomic_DNA"/>
</dbReference>
<evidence type="ECO:0000313" key="3">
    <source>
        <dbReference type="Proteomes" id="UP000228934"/>
    </source>
</evidence>
<dbReference type="AlphaFoldDB" id="A0A2G9RRU6"/>
<protein>
    <submittedName>
        <fullName evidence="2">Uncharacterized protein</fullName>
    </submittedName>
</protein>
<proteinExistence type="predicted"/>
<keyword evidence="1" id="KW-1133">Transmembrane helix</keyword>
<dbReference type="InterPro" id="IPR042104">
    <property type="entry name" value="PKS_dehydratase_sf"/>
</dbReference>
<sequence length="204" mass="22686">PSINNLLFHFRFFNQLFSQRFTVLFLIIVAVPVAVNNCLARIVSGGVQISGLHATTAPRRQQQQTPPTLESFVFTPYFEEDCLQGDKDLHALLDHCTEKICELELKVAQHGLKLDIPGTKSAVGGQRKKDLSVSSDQGLLHVLTEICNLELNGNLHSELEETLQQKSNQVREDPLLNGLLNSSSFKTCLDTVLENGSAHRIKII</sequence>
<reference evidence="3" key="1">
    <citation type="journal article" date="2017" name="Nat. Commun.">
        <title>The North American bullfrog draft genome provides insight into hormonal regulation of long noncoding RNA.</title>
        <authorList>
            <person name="Hammond S.A."/>
            <person name="Warren R.L."/>
            <person name="Vandervalk B.P."/>
            <person name="Kucuk E."/>
            <person name="Khan H."/>
            <person name="Gibb E.A."/>
            <person name="Pandoh P."/>
            <person name="Kirk H."/>
            <person name="Zhao Y."/>
            <person name="Jones M."/>
            <person name="Mungall A.J."/>
            <person name="Coope R."/>
            <person name="Pleasance S."/>
            <person name="Moore R.A."/>
            <person name="Holt R.A."/>
            <person name="Round J.M."/>
            <person name="Ohora S."/>
            <person name="Walle B.V."/>
            <person name="Veldhoen N."/>
            <person name="Helbing C.C."/>
            <person name="Birol I."/>
        </authorList>
    </citation>
    <scope>NUCLEOTIDE SEQUENCE [LARGE SCALE GENOMIC DNA]</scope>
</reference>
<dbReference type="Gene3D" id="3.40.50.150">
    <property type="entry name" value="Vaccinia Virus protein VP39"/>
    <property type="match status" value="1"/>
</dbReference>
<organism evidence="2 3">
    <name type="scientific">Aquarana catesbeiana</name>
    <name type="common">American bullfrog</name>
    <name type="synonym">Rana catesbeiana</name>
    <dbReference type="NCBI Taxonomy" id="8400"/>
    <lineage>
        <taxon>Eukaryota</taxon>
        <taxon>Metazoa</taxon>
        <taxon>Chordata</taxon>
        <taxon>Craniata</taxon>
        <taxon>Vertebrata</taxon>
        <taxon>Euteleostomi</taxon>
        <taxon>Amphibia</taxon>
        <taxon>Batrachia</taxon>
        <taxon>Anura</taxon>
        <taxon>Neobatrachia</taxon>
        <taxon>Ranoidea</taxon>
        <taxon>Ranidae</taxon>
        <taxon>Aquarana</taxon>
    </lineage>
</organism>
<dbReference type="Proteomes" id="UP000228934">
    <property type="component" value="Unassembled WGS sequence"/>
</dbReference>
<feature type="non-terminal residue" evidence="2">
    <location>
        <position position="1"/>
    </location>
</feature>
<evidence type="ECO:0000313" key="2">
    <source>
        <dbReference type="EMBL" id="PIO30636.1"/>
    </source>
</evidence>
<evidence type="ECO:0000256" key="1">
    <source>
        <dbReference type="SAM" id="Phobius"/>
    </source>
</evidence>
<gene>
    <name evidence="2" type="ORF">AB205_0176760</name>
</gene>
<dbReference type="InterPro" id="IPR029063">
    <property type="entry name" value="SAM-dependent_MTases_sf"/>
</dbReference>
<keyword evidence="3" id="KW-1185">Reference proteome</keyword>
<accession>A0A2G9RRU6</accession>
<name>A0A2G9RRU6_AQUCT</name>
<keyword evidence="1" id="KW-0812">Transmembrane</keyword>